<keyword evidence="3" id="KW-1185">Reference proteome</keyword>
<dbReference type="EMBL" id="JANIEX010000555">
    <property type="protein sequence ID" value="KAJ3565609.1"/>
    <property type="molecule type" value="Genomic_DNA"/>
</dbReference>
<dbReference type="Proteomes" id="UP001213000">
    <property type="component" value="Unassembled WGS sequence"/>
</dbReference>
<reference evidence="2" key="1">
    <citation type="submission" date="2022-07" db="EMBL/GenBank/DDBJ databases">
        <title>Genome Sequence of Leucocoprinus birnbaumii.</title>
        <authorList>
            <person name="Buettner E."/>
        </authorList>
    </citation>
    <scope>NUCLEOTIDE SEQUENCE</scope>
    <source>
        <strain evidence="2">VT141</strain>
    </source>
</reference>
<feature type="compositionally biased region" description="Basic and acidic residues" evidence="1">
    <location>
        <begin position="214"/>
        <end position="226"/>
    </location>
</feature>
<evidence type="ECO:0000313" key="2">
    <source>
        <dbReference type="EMBL" id="KAJ3565609.1"/>
    </source>
</evidence>
<feature type="region of interest" description="Disordered" evidence="1">
    <location>
        <begin position="214"/>
        <end position="257"/>
    </location>
</feature>
<feature type="compositionally biased region" description="Polar residues" evidence="1">
    <location>
        <begin position="20"/>
        <end position="38"/>
    </location>
</feature>
<protein>
    <submittedName>
        <fullName evidence="2">Uncharacterized protein</fullName>
    </submittedName>
</protein>
<comment type="caution">
    <text evidence="2">The sequence shown here is derived from an EMBL/GenBank/DDBJ whole genome shotgun (WGS) entry which is preliminary data.</text>
</comment>
<dbReference type="AlphaFoldDB" id="A0AAD5YUN2"/>
<evidence type="ECO:0000313" key="3">
    <source>
        <dbReference type="Proteomes" id="UP001213000"/>
    </source>
</evidence>
<feature type="region of interest" description="Disordered" evidence="1">
    <location>
        <begin position="20"/>
        <end position="48"/>
    </location>
</feature>
<gene>
    <name evidence="2" type="ORF">NP233_g7521</name>
</gene>
<organism evidence="2 3">
    <name type="scientific">Leucocoprinus birnbaumii</name>
    <dbReference type="NCBI Taxonomy" id="56174"/>
    <lineage>
        <taxon>Eukaryota</taxon>
        <taxon>Fungi</taxon>
        <taxon>Dikarya</taxon>
        <taxon>Basidiomycota</taxon>
        <taxon>Agaricomycotina</taxon>
        <taxon>Agaricomycetes</taxon>
        <taxon>Agaricomycetidae</taxon>
        <taxon>Agaricales</taxon>
        <taxon>Agaricineae</taxon>
        <taxon>Agaricaceae</taxon>
        <taxon>Leucocoprinus</taxon>
    </lineage>
</organism>
<name>A0AAD5YUN2_9AGAR</name>
<feature type="compositionally biased region" description="Basic and acidic residues" evidence="1">
    <location>
        <begin position="234"/>
        <end position="245"/>
    </location>
</feature>
<feature type="compositionally biased region" description="Basic residues" evidence="1">
    <location>
        <begin position="246"/>
        <end position="257"/>
    </location>
</feature>
<accession>A0AAD5YUN2</accession>
<sequence>MAESLASQINIALAHPSTTKTRSSLAITPPATDNSSHPSTTRTRSSLEFTPLTTEPNIVWQKIIVYVRAGQLPIEIDAGLPIGSNGFHFDRIQPFIGATGYPWHGQDVYDIWTGQFKPIHTFASYPAGGIYNPFYITKPSDMAISQCLSLDNYLFKLRDDACLLDPLPLVVNFRTPHFPAVLCALDRARQRDGVKSEEEIVGVQERARVGAHDALARKKVERKKGELSQVSSQEKGHSPKKDSAKGVKRRRIGGNSN</sequence>
<proteinExistence type="predicted"/>
<evidence type="ECO:0000256" key="1">
    <source>
        <dbReference type="SAM" id="MobiDB-lite"/>
    </source>
</evidence>